<dbReference type="STRING" id="1261131.lam_399"/>
<dbReference type="AlphaFoldDB" id="U6B7D7"/>
<dbReference type="KEGG" id="lar:lam_399"/>
<accession>U6B7D7</accession>
<evidence type="ECO:0000313" key="1">
    <source>
        <dbReference type="EMBL" id="AHA27766.1"/>
    </source>
</evidence>
<name>U6B7D7_9HYPH</name>
<proteinExistence type="predicted"/>
<dbReference type="HOGENOM" id="CLU_2141320_0_0_5"/>
<organism evidence="1 2">
    <name type="scientific">Candidatus Liberibacter americanus str. Sao Paulo</name>
    <dbReference type="NCBI Taxonomy" id="1261131"/>
    <lineage>
        <taxon>Bacteria</taxon>
        <taxon>Pseudomonadati</taxon>
        <taxon>Pseudomonadota</taxon>
        <taxon>Alphaproteobacteria</taxon>
        <taxon>Hyphomicrobiales</taxon>
        <taxon>Rhizobiaceae</taxon>
        <taxon>Liberibacter</taxon>
    </lineage>
</organism>
<gene>
    <name evidence="1" type="ORF">lam_399</name>
</gene>
<dbReference type="EMBL" id="CP006604">
    <property type="protein sequence ID" value="AHA27766.1"/>
    <property type="molecule type" value="Genomic_DNA"/>
</dbReference>
<reference evidence="1 2" key="1">
    <citation type="journal article" date="2014" name="Mol. Plant Microbe Interact.">
        <title>The complete genome sequence of Candidatus Liberibacter americanus, associated with citrus Huanglongbing.</title>
        <authorList>
            <person name="Wulff N.A."/>
            <person name="Zhang S."/>
            <person name="Setubal J.C."/>
            <person name="Almeida N.F."/>
            <person name="Martins E.C."/>
            <person name="Harakava R."/>
            <person name="Kumar D."/>
            <person name="Rangel L.T."/>
            <person name="Foissac X."/>
            <person name="Bove J."/>
            <person name="Gabriel D.W."/>
        </authorList>
    </citation>
    <scope>NUCLEOTIDE SEQUENCE [LARGE SCALE GENOMIC DNA]</scope>
    <source>
        <strain evidence="1 2">Sao Paulo</strain>
    </source>
</reference>
<dbReference type="RefSeq" id="WP_007557159.1">
    <property type="nucleotide sequence ID" value="NC_022793.1"/>
</dbReference>
<evidence type="ECO:0000313" key="2">
    <source>
        <dbReference type="Proteomes" id="UP000017862"/>
    </source>
</evidence>
<keyword evidence="2" id="KW-1185">Reference proteome</keyword>
<dbReference type="PATRIC" id="fig|1261131.3.peg.385"/>
<dbReference type="Proteomes" id="UP000017862">
    <property type="component" value="Chromosome"/>
</dbReference>
<sequence length="123" mass="13968">MEIPFVNINIDRLKNIDNDFSHISRDKLSYGSFQSVLNDNHTNESSKDLTPVAGAMQKLQGIMFQYFIKSILPEETVKSLGGGFDGDFWKEILAGNISDTIIKQHKIHFNLHADKINQNTNFP</sequence>
<protein>
    <submittedName>
        <fullName evidence="1">Uncharacterized protein</fullName>
    </submittedName>
</protein>